<sequence length="515" mass="59128">MSWKKNVPVEEDFNDFINHFSCSLLSYARYAITSADRRNILNTLFLGKSHAVASRLEEVLDYYNAKNNSKWAAFRENTSTIKTLTDVSYITLHLRSTSPQYKLLSGIDLFLKETDKVLEKLAKSLKTSFKDITKNASRNELKECSVIDKKNLHYIEFPEGRLESDLKRREVTNPEKVIVNLATSYLNLASESVLLIDLEKQRTGKYSELIPNIYNESRIRLLENKFHNLQSLYDTYISNTDSEDMDQDLLLIRGHASIVFHLLEASTSLIHYYERHIMSLSGKDTKIYKPPVSDKEILGIIFDYYLNYASQFLSAGVKLSRQVISKYAEEGDLQVSVPSYRGFHVRPSTLVAKIVQHYGSKVSLVLGDETYDASKPMDLFRVNEKINAEKRRNLAFSICNLHSVHDPECNENFEKGLKEIFHELLEENKIINYSTEFSLPDLSQINEETLGEFANRAIAYLLAQGKIDLRTDLKVSFKGDKRVLHDLQVLAENGYGEDCYGNNIVLPEELSYLSR</sequence>
<name>A0A841REQ4_9SPIO</name>
<dbReference type="SUPFAM" id="SSF55594">
    <property type="entry name" value="HPr-like"/>
    <property type="match status" value="1"/>
</dbReference>
<keyword evidence="2" id="KW-1185">Reference proteome</keyword>
<dbReference type="AlphaFoldDB" id="A0A841REQ4"/>
<evidence type="ECO:0000313" key="2">
    <source>
        <dbReference type="Proteomes" id="UP000587760"/>
    </source>
</evidence>
<gene>
    <name evidence="1" type="ORF">HNR50_003784</name>
</gene>
<dbReference type="RefSeq" id="WP_184748330.1">
    <property type="nucleotide sequence ID" value="NZ_JACHGJ010000009.1"/>
</dbReference>
<accession>A0A841REQ4</accession>
<protein>
    <submittedName>
        <fullName evidence="1">Uncharacterized protein</fullName>
    </submittedName>
</protein>
<dbReference type="Proteomes" id="UP000587760">
    <property type="component" value="Unassembled WGS sequence"/>
</dbReference>
<dbReference type="EMBL" id="JACHGJ010000009">
    <property type="protein sequence ID" value="MBB6482096.1"/>
    <property type="molecule type" value="Genomic_DNA"/>
</dbReference>
<comment type="caution">
    <text evidence="1">The sequence shown here is derived from an EMBL/GenBank/DDBJ whole genome shotgun (WGS) entry which is preliminary data.</text>
</comment>
<reference evidence="1 2" key="1">
    <citation type="submission" date="2020-08" db="EMBL/GenBank/DDBJ databases">
        <title>Genomic Encyclopedia of Type Strains, Phase IV (KMG-IV): sequencing the most valuable type-strain genomes for metagenomic binning, comparative biology and taxonomic classification.</title>
        <authorList>
            <person name="Goeker M."/>
        </authorList>
    </citation>
    <scope>NUCLEOTIDE SEQUENCE [LARGE SCALE GENOMIC DNA]</scope>
    <source>
        <strain evidence="1 2">DSM 2461</strain>
    </source>
</reference>
<organism evidence="1 2">
    <name type="scientific">Spirochaeta isovalerica</name>
    <dbReference type="NCBI Taxonomy" id="150"/>
    <lineage>
        <taxon>Bacteria</taxon>
        <taxon>Pseudomonadati</taxon>
        <taxon>Spirochaetota</taxon>
        <taxon>Spirochaetia</taxon>
        <taxon>Spirochaetales</taxon>
        <taxon>Spirochaetaceae</taxon>
        <taxon>Spirochaeta</taxon>
    </lineage>
</organism>
<evidence type="ECO:0000313" key="1">
    <source>
        <dbReference type="EMBL" id="MBB6482096.1"/>
    </source>
</evidence>
<proteinExistence type="predicted"/>
<dbReference type="InterPro" id="IPR035895">
    <property type="entry name" value="HPr-like_sf"/>
</dbReference>